<dbReference type="AlphaFoldDB" id="A0A1S7RAY9"/>
<reference evidence="1 2" key="1">
    <citation type="submission" date="2016-01" db="EMBL/GenBank/DDBJ databases">
        <authorList>
            <person name="Oliw E.H."/>
        </authorList>
    </citation>
    <scope>NUCLEOTIDE SEQUENCE [LARGE SCALE GENOMIC DNA]</scope>
    <source>
        <strain evidence="1 2">Zutra 3-1</strain>
    </source>
</reference>
<sequence>MDLKRDQEHFLAIGMDVGMRTLRELGRRFHAAQATAAAKVFPNLPVEASILAFAFQPNIGRPKLLFPGVERV</sequence>
<name>A0A1S7RAY9_9HYPH</name>
<accession>A0A1S7RAY9</accession>
<dbReference type="Proteomes" id="UP000191987">
    <property type="component" value="Unassembled WGS sequence"/>
</dbReference>
<gene>
    <name evidence="1" type="ORF">AGR7C_Lc140114</name>
</gene>
<organism evidence="1 2">
    <name type="scientific">Agrobacterium deltaense Zutra 3/1</name>
    <dbReference type="NCBI Taxonomy" id="1183427"/>
    <lineage>
        <taxon>Bacteria</taxon>
        <taxon>Pseudomonadati</taxon>
        <taxon>Pseudomonadota</taxon>
        <taxon>Alphaproteobacteria</taxon>
        <taxon>Hyphomicrobiales</taxon>
        <taxon>Rhizobiaceae</taxon>
        <taxon>Rhizobium/Agrobacterium group</taxon>
        <taxon>Agrobacterium</taxon>
    </lineage>
</organism>
<evidence type="ECO:0000313" key="1">
    <source>
        <dbReference type="EMBL" id="CUX49418.1"/>
    </source>
</evidence>
<dbReference type="EMBL" id="FBWG01000032">
    <property type="protein sequence ID" value="CUX49418.1"/>
    <property type="molecule type" value="Genomic_DNA"/>
</dbReference>
<protein>
    <submittedName>
        <fullName evidence="1">Uncharacterized protein</fullName>
    </submittedName>
</protein>
<proteinExistence type="predicted"/>
<evidence type="ECO:0000313" key="2">
    <source>
        <dbReference type="Proteomes" id="UP000191987"/>
    </source>
</evidence>